<dbReference type="EMBL" id="AP022593">
    <property type="protein sequence ID" value="BBY47249.1"/>
    <property type="molecule type" value="Genomic_DNA"/>
</dbReference>
<dbReference type="PANTHER" id="PTHR43742:SF2">
    <property type="entry name" value="ASSIMILATORY NITRATE REDUCTASE CATALYTIC SUBUNIT"/>
    <property type="match status" value="1"/>
</dbReference>
<keyword evidence="2" id="KW-0479">Metal-binding</keyword>
<protein>
    <submittedName>
        <fullName evidence="5">Putative molybdopterin oxidoreductase</fullName>
    </submittedName>
</protein>
<name>A0A7I7RTH8_9MYCO</name>
<evidence type="ECO:0000259" key="3">
    <source>
        <dbReference type="Pfam" id="PF00384"/>
    </source>
</evidence>
<dbReference type="Pfam" id="PF00384">
    <property type="entry name" value="Molybdopterin"/>
    <property type="match status" value="1"/>
</dbReference>
<dbReference type="InterPro" id="IPR050612">
    <property type="entry name" value="Prok_Mopterin_Oxidored"/>
</dbReference>
<organism evidence="5 6">
    <name type="scientific">Mycolicibacterium arabiense</name>
    <dbReference type="NCBI Taxonomy" id="1286181"/>
    <lineage>
        <taxon>Bacteria</taxon>
        <taxon>Bacillati</taxon>
        <taxon>Actinomycetota</taxon>
        <taxon>Actinomycetes</taxon>
        <taxon>Mycobacteriales</taxon>
        <taxon>Mycobacteriaceae</taxon>
        <taxon>Mycolicibacterium</taxon>
    </lineage>
</organism>
<geneLocation type="plasmid" evidence="6">
    <name>pjcm18538 dna</name>
</geneLocation>
<feature type="domain" description="Molybdopterin dinucleotide-binding" evidence="4">
    <location>
        <begin position="563"/>
        <end position="666"/>
    </location>
</feature>
<dbReference type="InterPro" id="IPR009010">
    <property type="entry name" value="Asp_de-COase-like_dom_sf"/>
</dbReference>
<dbReference type="PANTHER" id="PTHR43742">
    <property type="entry name" value="TRIMETHYLAMINE-N-OXIDE REDUCTASE"/>
    <property type="match status" value="1"/>
</dbReference>
<feature type="domain" description="Molybdopterin oxidoreductase" evidence="3">
    <location>
        <begin position="33"/>
        <end position="455"/>
    </location>
</feature>
<evidence type="ECO:0000313" key="6">
    <source>
        <dbReference type="Proteomes" id="UP000467428"/>
    </source>
</evidence>
<evidence type="ECO:0000313" key="5">
    <source>
        <dbReference type="EMBL" id="BBY47249.1"/>
    </source>
</evidence>
<dbReference type="AlphaFoldDB" id="A0A7I7RTH8"/>
<dbReference type="KEGG" id="marz:MARA_07170"/>
<sequence>MISLAPDPAHPSSRGFACSKGVQFHEVVADPDRVVHPMQRMPDGLFAPRTWDQALDDIGARLRAIRKAHGAQSIGVAYGNPVAWNYAGSTAIAGLAEVLGTKHRFSSASVDVNNYFVAADMLYGSTMVNPLPDYAHTDFALLVGTNPVVSKGSLVTTGRIRDTLVGITARGGRVIVLDPRRTETARLFEHVPIRPNADPWLLGAMLRVLFDEELIDAEAIARQTVGVNALRALAGSFDLDRAARETGVPVETITSLARDLAAARSASVHGRCGASLGQYSTLTKFLLDALSIVTGNLDRRGGMVFGDPMVDLDGIGAKTGAFGRNRWRTRVHDIGEVNGTAPLACVAAEITTPGEGRLRALIGLSSNIVTSSPGAAHTAAALDELDLMVWLDPYVTETSRHAHWILPPALWLEREEMPIFTQGQSLIPNAQWVAPVVPPRADARSDAWIVDQLARRLGILALAVPGGQLLAKLGLRIKPHHVIDLTLRIGKHGDLFGLRPRGLSRKKLMATQGAVKLADDCAVGVFAKKIFHDDHRVHLDQPDMAAETRRLIASTDDARYPMRLFSIRTLRSHNTWLHNVPRLMTGGERRCHAVMSCSDAVAAGVHDRDPLTITSQWGQITVPVIVSDEVMEGTVGLTHGFGHGGGWRRAVAAGGANYNVLTPDDPSYIDQPSGNAFLNGIPVRVEPGSAP</sequence>
<dbReference type="SUPFAM" id="SSF50692">
    <property type="entry name" value="ADC-like"/>
    <property type="match status" value="1"/>
</dbReference>
<dbReference type="GO" id="GO:0046872">
    <property type="term" value="F:metal ion binding"/>
    <property type="evidence" value="ECO:0007669"/>
    <property type="project" value="UniProtKB-KW"/>
</dbReference>
<dbReference type="Gene3D" id="3.40.228.10">
    <property type="entry name" value="Dimethylsulfoxide Reductase, domain 2"/>
    <property type="match status" value="1"/>
</dbReference>
<accession>A0A7I7RTH8</accession>
<dbReference type="Proteomes" id="UP000467428">
    <property type="component" value="Chromosome"/>
</dbReference>
<keyword evidence="6" id="KW-1185">Reference proteome</keyword>
<dbReference type="Gene3D" id="3.40.50.740">
    <property type="match status" value="1"/>
</dbReference>
<proteinExistence type="inferred from homology"/>
<dbReference type="SUPFAM" id="SSF53706">
    <property type="entry name" value="Formate dehydrogenase/DMSO reductase, domains 1-3"/>
    <property type="match status" value="1"/>
</dbReference>
<dbReference type="GO" id="GO:0043546">
    <property type="term" value="F:molybdopterin cofactor binding"/>
    <property type="evidence" value="ECO:0007669"/>
    <property type="project" value="InterPro"/>
</dbReference>
<dbReference type="GO" id="GO:0016491">
    <property type="term" value="F:oxidoreductase activity"/>
    <property type="evidence" value="ECO:0007669"/>
    <property type="project" value="InterPro"/>
</dbReference>
<evidence type="ECO:0000256" key="2">
    <source>
        <dbReference type="ARBA" id="ARBA00022723"/>
    </source>
</evidence>
<comment type="similarity">
    <text evidence="1">Belongs to the prokaryotic molybdopterin-containing oxidoreductase family.</text>
</comment>
<dbReference type="Pfam" id="PF01568">
    <property type="entry name" value="Molydop_binding"/>
    <property type="match status" value="1"/>
</dbReference>
<dbReference type="InterPro" id="IPR006656">
    <property type="entry name" value="Mopterin_OxRdtase"/>
</dbReference>
<dbReference type="Gene3D" id="2.40.40.20">
    <property type="match status" value="1"/>
</dbReference>
<dbReference type="InterPro" id="IPR006657">
    <property type="entry name" value="MoPterin_dinucl-bd_dom"/>
</dbReference>
<gene>
    <name evidence="5" type="ORF">MARA_07170</name>
</gene>
<reference evidence="5 6" key="1">
    <citation type="journal article" date="2019" name="Emerg. Microbes Infect.">
        <title>Comprehensive subspecies identification of 175 nontuberculous mycobacteria species based on 7547 genomic profiles.</title>
        <authorList>
            <person name="Matsumoto Y."/>
            <person name="Kinjo T."/>
            <person name="Motooka D."/>
            <person name="Nabeya D."/>
            <person name="Jung N."/>
            <person name="Uechi K."/>
            <person name="Horii T."/>
            <person name="Iida T."/>
            <person name="Fujita J."/>
            <person name="Nakamura S."/>
        </authorList>
    </citation>
    <scope>NUCLEOTIDE SEQUENCE [LARGE SCALE GENOMIC DNA]</scope>
    <source>
        <strain evidence="5 6">JCM 18538</strain>
    </source>
</reference>
<evidence type="ECO:0000256" key="1">
    <source>
        <dbReference type="ARBA" id="ARBA00010312"/>
    </source>
</evidence>
<evidence type="ECO:0000259" key="4">
    <source>
        <dbReference type="Pfam" id="PF01568"/>
    </source>
</evidence>